<dbReference type="Gene3D" id="3.80.10.10">
    <property type="entry name" value="Ribonuclease Inhibitor"/>
    <property type="match status" value="1"/>
</dbReference>
<dbReference type="GO" id="GO:0016301">
    <property type="term" value="F:kinase activity"/>
    <property type="evidence" value="ECO:0007669"/>
    <property type="project" value="UniProtKB-KW"/>
</dbReference>
<dbReference type="Pfam" id="PF00560">
    <property type="entry name" value="LRR_1"/>
    <property type="match status" value="1"/>
</dbReference>
<dbReference type="SMART" id="SM00248">
    <property type="entry name" value="ANK"/>
    <property type="match status" value="4"/>
</dbReference>
<dbReference type="Gene3D" id="1.25.40.20">
    <property type="entry name" value="Ankyrin repeat-containing domain"/>
    <property type="match status" value="2"/>
</dbReference>
<dbReference type="PROSITE" id="PS51450">
    <property type="entry name" value="LRR"/>
    <property type="match status" value="1"/>
</dbReference>
<dbReference type="SMART" id="SM00369">
    <property type="entry name" value="LRR_TYP"/>
    <property type="match status" value="3"/>
</dbReference>
<accession>A0A5C6NK68</accession>
<dbReference type="InterPro" id="IPR003591">
    <property type="entry name" value="Leu-rich_rpt_typical-subtyp"/>
</dbReference>
<keyword evidence="3" id="KW-0040">ANK repeat</keyword>
<keyword evidence="1" id="KW-0433">Leucine-rich repeat</keyword>
<name>A0A5C6NK68_9TELE</name>
<protein>
    <submittedName>
        <fullName evidence="5">Leucine-rich repeat serine/threonine-protein kinase 1</fullName>
    </submittedName>
</protein>
<comment type="caution">
    <text evidence="5">The sequence shown here is derived from an EMBL/GenBank/DDBJ whole genome shotgun (WGS) entry which is preliminary data.</text>
</comment>
<evidence type="ECO:0000313" key="5">
    <source>
        <dbReference type="EMBL" id="TWW67041.1"/>
    </source>
</evidence>
<dbReference type="EMBL" id="RHFK02000012">
    <property type="protein sequence ID" value="TWW67041.1"/>
    <property type="molecule type" value="Genomic_DNA"/>
</dbReference>
<reference evidence="5 6" key="1">
    <citation type="submission" date="2019-04" db="EMBL/GenBank/DDBJ databases">
        <title>Chromosome genome assembly for Takifugu flavidus.</title>
        <authorList>
            <person name="Xiao S."/>
        </authorList>
    </citation>
    <scope>NUCLEOTIDE SEQUENCE [LARGE SCALE GENOMIC DNA]</scope>
    <source>
        <strain evidence="5">HTHZ2018</strain>
        <tissue evidence="5">Muscle</tissue>
    </source>
</reference>
<gene>
    <name evidence="5" type="ORF">D4764_02G0000820</name>
</gene>
<evidence type="ECO:0000256" key="4">
    <source>
        <dbReference type="SAM" id="MobiDB-lite"/>
    </source>
</evidence>
<sequence>MSYWLVGLPQHDQSAGSMEQHTDSEPTDGSSVLQGGQGAAGAVPCCSHHFLLCCRASSTPQHNAVHPLAFVHVCRPPPFVFSPSPGQKRILNGGQPGRRTRGSAAAGREAMGGERAPVEFRVNLASPIQLTPLADTKNGLTVGPAEEMGAKTSLLDGSEGGPVLPSPTLENIKAAYEDQQVEVARELIQQACCVECSAGTPRVPGVNLLCVAIQHGDQQSVQYLLKEARVPVPLDPSSTNPAILAAHCGHATLVKELLDSVPGPCLRMDLLNWMLATSCQQGHMDVVRLLVHSYHANVRDCAIHSDDFAVISGLPLYAAAQAGNEDVAQFLLQSGAGFSSYMLMDHPAFSKHLLRLRLQDSPVDGGQVRGAGAVDGGQVRGAGAVDGGQTVSVCWSHLQLPWLELDWFMDMSSRIVHLDLSSNCLVALPSVLPWGLLHLLTLDLSNNLLKELPAVHTSQEVICSRLRQVNLSNNQLATLPSGFLHLTLIQSVSAAKNQLRTLFDIPNSTLLF</sequence>
<keyword evidence="5" id="KW-0808">Transferase</keyword>
<dbReference type="AlphaFoldDB" id="A0A5C6NK68"/>
<feature type="compositionally biased region" description="Low complexity" evidence="4">
    <location>
        <begin position="102"/>
        <end position="113"/>
    </location>
</feature>
<evidence type="ECO:0000256" key="2">
    <source>
        <dbReference type="ARBA" id="ARBA00022737"/>
    </source>
</evidence>
<dbReference type="PANTHER" id="PTHR24198:SF165">
    <property type="entry name" value="ANKYRIN REPEAT-CONTAINING PROTEIN-RELATED"/>
    <property type="match status" value="1"/>
</dbReference>
<organism evidence="5 6">
    <name type="scientific">Takifugu flavidus</name>
    <name type="common">sansaifugu</name>
    <dbReference type="NCBI Taxonomy" id="433684"/>
    <lineage>
        <taxon>Eukaryota</taxon>
        <taxon>Metazoa</taxon>
        <taxon>Chordata</taxon>
        <taxon>Craniata</taxon>
        <taxon>Vertebrata</taxon>
        <taxon>Euteleostomi</taxon>
        <taxon>Actinopterygii</taxon>
        <taxon>Neopterygii</taxon>
        <taxon>Teleostei</taxon>
        <taxon>Neoteleostei</taxon>
        <taxon>Acanthomorphata</taxon>
        <taxon>Eupercaria</taxon>
        <taxon>Tetraodontiformes</taxon>
        <taxon>Tetradontoidea</taxon>
        <taxon>Tetraodontidae</taxon>
        <taxon>Takifugu</taxon>
    </lineage>
</organism>
<dbReference type="SUPFAM" id="SSF48403">
    <property type="entry name" value="Ankyrin repeat"/>
    <property type="match status" value="1"/>
</dbReference>
<evidence type="ECO:0000256" key="1">
    <source>
        <dbReference type="ARBA" id="ARBA00022614"/>
    </source>
</evidence>
<dbReference type="PANTHER" id="PTHR24198">
    <property type="entry name" value="ANKYRIN REPEAT AND PROTEIN KINASE DOMAIN-CONTAINING PROTEIN"/>
    <property type="match status" value="1"/>
</dbReference>
<proteinExistence type="predicted"/>
<feature type="region of interest" description="Disordered" evidence="4">
    <location>
        <begin position="87"/>
        <end position="113"/>
    </location>
</feature>
<keyword evidence="5" id="KW-0418">Kinase</keyword>
<dbReference type="InterPro" id="IPR002110">
    <property type="entry name" value="Ankyrin_rpt"/>
</dbReference>
<dbReference type="InterPro" id="IPR001611">
    <property type="entry name" value="Leu-rich_rpt"/>
</dbReference>
<evidence type="ECO:0000313" key="6">
    <source>
        <dbReference type="Proteomes" id="UP000324091"/>
    </source>
</evidence>
<evidence type="ECO:0000256" key="3">
    <source>
        <dbReference type="ARBA" id="ARBA00023043"/>
    </source>
</evidence>
<dbReference type="InterPro" id="IPR032675">
    <property type="entry name" value="LRR_dom_sf"/>
</dbReference>
<dbReference type="SUPFAM" id="SSF52058">
    <property type="entry name" value="L domain-like"/>
    <property type="match status" value="1"/>
</dbReference>
<feature type="region of interest" description="Disordered" evidence="4">
    <location>
        <begin position="11"/>
        <end position="35"/>
    </location>
</feature>
<keyword evidence="2" id="KW-0677">Repeat</keyword>
<dbReference type="Proteomes" id="UP000324091">
    <property type="component" value="Chromosome 2"/>
</dbReference>
<dbReference type="Pfam" id="PF00023">
    <property type="entry name" value="Ank"/>
    <property type="match status" value="1"/>
</dbReference>
<dbReference type="InterPro" id="IPR036770">
    <property type="entry name" value="Ankyrin_rpt-contain_sf"/>
</dbReference>
<keyword evidence="6" id="KW-1185">Reference proteome</keyword>